<gene>
    <name evidence="2" type="ORF">PC117_g17760</name>
    <name evidence="3" type="ORF">PC129_g24096</name>
</gene>
<proteinExistence type="predicted"/>
<sequence length="320" mass="34658">MELSQLRFKVHHRPGTSMSHADGLSRLYHRPGASVVGAIWMSDLLNADENDASIRDGTQTQDRTIYRNATDVPVAVGELNVTPSGEPAEGVPPSEEAPMETKPLTQAEQEEDLQGRTQEADPSPIDAFGLDYDKFVAEQERVPWMRALKAFLHDGALALDPQLRVSALKMSLHDLIRNAAELLVGCYSHLMQCYEKSPASKPGQATRRGSEGLTGRIVRREERERASVERLRGTREDGTSAGAKIASPASVGTHPEHVPAADDAARRGRRASVGENYHGPQLDGGLAILADCIQKVCSLQTLCATSNQPGHPAKSSAFQV</sequence>
<reference evidence="2" key="1">
    <citation type="submission" date="2018-10" db="EMBL/GenBank/DDBJ databases">
        <title>Effector identification in a new, highly contiguous assembly of the strawberry crown rot pathogen Phytophthora cactorum.</title>
        <authorList>
            <person name="Armitage A.D."/>
            <person name="Nellist C.F."/>
            <person name="Bates H."/>
            <person name="Vickerstaff R.J."/>
            <person name="Harrison R.J."/>
        </authorList>
    </citation>
    <scope>NUCLEOTIDE SEQUENCE</scope>
    <source>
        <strain evidence="2">4040</strain>
        <strain evidence="3">P421</strain>
    </source>
</reference>
<dbReference type="AlphaFoldDB" id="A0A8T1CBG2"/>
<comment type="caution">
    <text evidence="2">The sequence shown here is derived from an EMBL/GenBank/DDBJ whole genome shotgun (WGS) entry which is preliminary data.</text>
</comment>
<feature type="region of interest" description="Disordered" evidence="1">
    <location>
        <begin position="222"/>
        <end position="278"/>
    </location>
</feature>
<dbReference type="EMBL" id="RCMV01003255">
    <property type="protein sequence ID" value="KAG3199493.1"/>
    <property type="molecule type" value="Genomic_DNA"/>
</dbReference>
<organism evidence="2 4">
    <name type="scientific">Phytophthora cactorum</name>
    <dbReference type="NCBI Taxonomy" id="29920"/>
    <lineage>
        <taxon>Eukaryota</taxon>
        <taxon>Sar</taxon>
        <taxon>Stramenopiles</taxon>
        <taxon>Oomycota</taxon>
        <taxon>Peronosporomycetes</taxon>
        <taxon>Peronosporales</taxon>
        <taxon>Peronosporaceae</taxon>
        <taxon>Phytophthora</taxon>
    </lineage>
</organism>
<evidence type="ECO:0000313" key="4">
    <source>
        <dbReference type="Proteomes" id="UP000736787"/>
    </source>
</evidence>
<protein>
    <submittedName>
        <fullName evidence="2">Uncharacterized protein</fullName>
    </submittedName>
</protein>
<evidence type="ECO:0000313" key="2">
    <source>
        <dbReference type="EMBL" id="KAG2916284.1"/>
    </source>
</evidence>
<name>A0A8T1CBG2_9STRA</name>
<evidence type="ECO:0000313" key="3">
    <source>
        <dbReference type="EMBL" id="KAG3199493.1"/>
    </source>
</evidence>
<feature type="region of interest" description="Disordered" evidence="1">
    <location>
        <begin position="79"/>
        <end position="124"/>
    </location>
</feature>
<dbReference type="Proteomes" id="UP000760860">
    <property type="component" value="Unassembled WGS sequence"/>
</dbReference>
<feature type="compositionally biased region" description="Basic and acidic residues" evidence="1">
    <location>
        <begin position="254"/>
        <end position="266"/>
    </location>
</feature>
<evidence type="ECO:0000256" key="1">
    <source>
        <dbReference type="SAM" id="MobiDB-lite"/>
    </source>
</evidence>
<feature type="compositionally biased region" description="Basic and acidic residues" evidence="1">
    <location>
        <begin position="222"/>
        <end position="238"/>
    </location>
</feature>
<accession>A0A8T1CBG2</accession>
<dbReference type="VEuPathDB" id="FungiDB:PC110_g23048"/>
<dbReference type="EMBL" id="RCMK01000683">
    <property type="protein sequence ID" value="KAG2916284.1"/>
    <property type="molecule type" value="Genomic_DNA"/>
</dbReference>
<dbReference type="Proteomes" id="UP000736787">
    <property type="component" value="Unassembled WGS sequence"/>
</dbReference>